<protein>
    <submittedName>
        <fullName evidence="2">Uncharacterized protein</fullName>
    </submittedName>
</protein>
<feature type="region of interest" description="Disordered" evidence="1">
    <location>
        <begin position="80"/>
        <end position="102"/>
    </location>
</feature>
<keyword evidence="3" id="KW-1185">Reference proteome</keyword>
<reference evidence="2" key="2">
    <citation type="journal article" date="2023" name="Science">
        <title>Genomic signatures of disease resistance in endangered staghorn corals.</title>
        <authorList>
            <person name="Vollmer S.V."/>
            <person name="Selwyn J.D."/>
            <person name="Despard B.A."/>
            <person name="Roesel C.L."/>
        </authorList>
    </citation>
    <scope>NUCLEOTIDE SEQUENCE</scope>
    <source>
        <strain evidence="2">K2</strain>
    </source>
</reference>
<comment type="caution">
    <text evidence="2">The sequence shown here is derived from an EMBL/GenBank/DDBJ whole genome shotgun (WGS) entry which is preliminary data.</text>
</comment>
<sequence length="102" mass="11804">MAILQNLSCSKTTTISKNDRTPDDFQPRAQIKRKFKAGELKCGDSEAIKKFSNEYIVPEKLVTDYVDHLAQVAIQKEKRKAKLTDSGQRQRQEYNDIDWDNL</sequence>
<dbReference type="Proteomes" id="UP001249851">
    <property type="component" value="Unassembled WGS sequence"/>
</dbReference>
<reference evidence="2" key="1">
    <citation type="journal article" date="2023" name="G3 (Bethesda)">
        <title>Whole genome assembly and annotation of the endangered Caribbean coral Acropora cervicornis.</title>
        <authorList>
            <person name="Selwyn J.D."/>
            <person name="Vollmer S.V."/>
        </authorList>
    </citation>
    <scope>NUCLEOTIDE SEQUENCE</scope>
    <source>
        <strain evidence="2">K2</strain>
    </source>
</reference>
<evidence type="ECO:0000313" key="3">
    <source>
        <dbReference type="Proteomes" id="UP001249851"/>
    </source>
</evidence>
<evidence type="ECO:0000313" key="2">
    <source>
        <dbReference type="EMBL" id="KAK2573031.1"/>
    </source>
</evidence>
<name>A0AAD9VFY4_ACRCE</name>
<feature type="region of interest" description="Disordered" evidence="1">
    <location>
        <begin position="1"/>
        <end position="25"/>
    </location>
</feature>
<accession>A0AAD9VFY4</accession>
<dbReference type="EMBL" id="JARQWQ010000003">
    <property type="protein sequence ID" value="KAK2573031.1"/>
    <property type="molecule type" value="Genomic_DNA"/>
</dbReference>
<feature type="compositionally biased region" description="Polar residues" evidence="1">
    <location>
        <begin position="1"/>
        <end position="16"/>
    </location>
</feature>
<gene>
    <name evidence="2" type="ORF">P5673_002061</name>
</gene>
<dbReference type="AlphaFoldDB" id="A0AAD9VFY4"/>
<evidence type="ECO:0000256" key="1">
    <source>
        <dbReference type="SAM" id="MobiDB-lite"/>
    </source>
</evidence>
<organism evidence="2 3">
    <name type="scientific">Acropora cervicornis</name>
    <name type="common">Staghorn coral</name>
    <dbReference type="NCBI Taxonomy" id="6130"/>
    <lineage>
        <taxon>Eukaryota</taxon>
        <taxon>Metazoa</taxon>
        <taxon>Cnidaria</taxon>
        <taxon>Anthozoa</taxon>
        <taxon>Hexacorallia</taxon>
        <taxon>Scleractinia</taxon>
        <taxon>Astrocoeniina</taxon>
        <taxon>Acroporidae</taxon>
        <taxon>Acropora</taxon>
    </lineage>
</organism>
<proteinExistence type="predicted"/>